<feature type="region of interest" description="Disordered" evidence="1">
    <location>
        <begin position="247"/>
        <end position="280"/>
    </location>
</feature>
<dbReference type="Pfam" id="PF00085">
    <property type="entry name" value="Thioredoxin"/>
    <property type="match status" value="1"/>
</dbReference>
<feature type="compositionally biased region" description="Polar residues" evidence="1">
    <location>
        <begin position="263"/>
        <end position="273"/>
    </location>
</feature>
<dbReference type="Gene3D" id="3.40.30.10">
    <property type="entry name" value="Glutaredoxin"/>
    <property type="match status" value="1"/>
</dbReference>
<name>A0A9P8UGK4_9PEZI</name>
<feature type="compositionally biased region" description="Basic and acidic residues" evidence="1">
    <location>
        <begin position="74"/>
        <end position="95"/>
    </location>
</feature>
<dbReference type="GO" id="GO:0005783">
    <property type="term" value="C:endoplasmic reticulum"/>
    <property type="evidence" value="ECO:0007669"/>
    <property type="project" value="TreeGrafter"/>
</dbReference>
<dbReference type="GeneID" id="70134855"/>
<dbReference type="Proteomes" id="UP000758603">
    <property type="component" value="Unassembled WGS sequence"/>
</dbReference>
<dbReference type="InterPro" id="IPR036249">
    <property type="entry name" value="Thioredoxin-like_sf"/>
</dbReference>
<evidence type="ECO:0000256" key="1">
    <source>
        <dbReference type="SAM" id="MobiDB-lite"/>
    </source>
</evidence>
<dbReference type="EMBL" id="JAGPXC010000006">
    <property type="protein sequence ID" value="KAH6651805.1"/>
    <property type="molecule type" value="Genomic_DNA"/>
</dbReference>
<dbReference type="GO" id="GO:0003756">
    <property type="term" value="F:protein disulfide isomerase activity"/>
    <property type="evidence" value="ECO:0007669"/>
    <property type="project" value="TreeGrafter"/>
</dbReference>
<keyword evidence="4" id="KW-1185">Reference proteome</keyword>
<protein>
    <recommendedName>
        <fullName evidence="2">Thioredoxin domain-containing protein</fullName>
    </recommendedName>
</protein>
<comment type="caution">
    <text evidence="3">The sequence shown here is derived from an EMBL/GenBank/DDBJ whole genome shotgun (WGS) entry which is preliminary data.</text>
</comment>
<dbReference type="AlphaFoldDB" id="A0A9P8UGK4"/>
<dbReference type="InterPro" id="IPR013766">
    <property type="entry name" value="Thioredoxin_domain"/>
</dbReference>
<dbReference type="PROSITE" id="PS51352">
    <property type="entry name" value="THIOREDOXIN_2"/>
    <property type="match status" value="1"/>
</dbReference>
<gene>
    <name evidence="3" type="ORF">BKA67DRAFT_647777</name>
</gene>
<dbReference type="RefSeq" id="XP_045956083.1">
    <property type="nucleotide sequence ID" value="XM_046105964.1"/>
</dbReference>
<sequence>MLADEHAPVLTLKERIAALQLAQATDSQAHNERLPGPKALKPAAPTPVRRQLSMPIAPNSSAPPVCRVPGDCDTDAKKVEPKISPRKWESRREEPPPLPARRTSQPAAVRPPALPPRRPSEMSVNRKQSNESISSVQSNRSSLSAVSSRTSLSAASESNIGTGSRFRVKAPEYDPAKLPALPERGTQRQSEDMERRAPLRPSISSPDTIPRLQEGVPPSLPVRRQEPLAHRTNNMVLPKPTRSALEFGFNNKETPPPVPLNRPRQSFRTNDSNAVPPPEQGVVELDANTFDDIILRSGKPAFVDFYAPFCKYCKELDPVYEELAITYQHKNITIAKIDSYGQKIIGERYEVNGWPQLKFFDGTGGPPVDFQWSRNIEWMSRFIDEQMAARHAAYGSPPPVPIASRPTC</sequence>
<organism evidence="3 4">
    <name type="scientific">Truncatella angustata</name>
    <dbReference type="NCBI Taxonomy" id="152316"/>
    <lineage>
        <taxon>Eukaryota</taxon>
        <taxon>Fungi</taxon>
        <taxon>Dikarya</taxon>
        <taxon>Ascomycota</taxon>
        <taxon>Pezizomycotina</taxon>
        <taxon>Sordariomycetes</taxon>
        <taxon>Xylariomycetidae</taxon>
        <taxon>Amphisphaeriales</taxon>
        <taxon>Sporocadaceae</taxon>
        <taxon>Truncatella</taxon>
    </lineage>
</organism>
<dbReference type="SUPFAM" id="SSF52833">
    <property type="entry name" value="Thioredoxin-like"/>
    <property type="match status" value="1"/>
</dbReference>
<feature type="compositionally biased region" description="Basic and acidic residues" evidence="1">
    <location>
        <begin position="185"/>
        <end position="197"/>
    </location>
</feature>
<evidence type="ECO:0000259" key="2">
    <source>
        <dbReference type="PROSITE" id="PS51352"/>
    </source>
</evidence>
<feature type="domain" description="Thioredoxin" evidence="2">
    <location>
        <begin position="256"/>
        <end position="388"/>
    </location>
</feature>
<dbReference type="InterPro" id="IPR051063">
    <property type="entry name" value="PDI"/>
</dbReference>
<dbReference type="OrthoDB" id="10264505at2759"/>
<feature type="compositionally biased region" description="Low complexity" evidence="1">
    <location>
        <begin position="36"/>
        <end position="47"/>
    </location>
</feature>
<feature type="compositionally biased region" description="Low complexity" evidence="1">
    <location>
        <begin position="100"/>
        <end position="111"/>
    </location>
</feature>
<evidence type="ECO:0000313" key="4">
    <source>
        <dbReference type="Proteomes" id="UP000758603"/>
    </source>
</evidence>
<feature type="region of interest" description="Disordered" evidence="1">
    <location>
        <begin position="23"/>
        <end position="221"/>
    </location>
</feature>
<dbReference type="GO" id="GO:0006457">
    <property type="term" value="P:protein folding"/>
    <property type="evidence" value="ECO:0007669"/>
    <property type="project" value="TreeGrafter"/>
</dbReference>
<proteinExistence type="predicted"/>
<feature type="compositionally biased region" description="Low complexity" evidence="1">
    <location>
        <begin position="130"/>
        <end position="158"/>
    </location>
</feature>
<accession>A0A9P8UGK4</accession>
<evidence type="ECO:0000313" key="3">
    <source>
        <dbReference type="EMBL" id="KAH6651805.1"/>
    </source>
</evidence>
<reference evidence="3" key="1">
    <citation type="journal article" date="2021" name="Nat. Commun.">
        <title>Genetic determinants of endophytism in the Arabidopsis root mycobiome.</title>
        <authorList>
            <person name="Mesny F."/>
            <person name="Miyauchi S."/>
            <person name="Thiergart T."/>
            <person name="Pickel B."/>
            <person name="Atanasova L."/>
            <person name="Karlsson M."/>
            <person name="Huettel B."/>
            <person name="Barry K.W."/>
            <person name="Haridas S."/>
            <person name="Chen C."/>
            <person name="Bauer D."/>
            <person name="Andreopoulos W."/>
            <person name="Pangilinan J."/>
            <person name="LaButti K."/>
            <person name="Riley R."/>
            <person name="Lipzen A."/>
            <person name="Clum A."/>
            <person name="Drula E."/>
            <person name="Henrissat B."/>
            <person name="Kohler A."/>
            <person name="Grigoriev I.V."/>
            <person name="Martin F.M."/>
            <person name="Hacquard S."/>
        </authorList>
    </citation>
    <scope>NUCLEOTIDE SEQUENCE</scope>
    <source>
        <strain evidence="3">MPI-SDFR-AT-0073</strain>
    </source>
</reference>
<dbReference type="PANTHER" id="PTHR45672">
    <property type="entry name" value="PROTEIN DISULFIDE-ISOMERASE C17H9.14C-RELATED"/>
    <property type="match status" value="1"/>
</dbReference>
<dbReference type="PANTHER" id="PTHR45672:SF11">
    <property type="entry name" value="PROTEIN DISULFIDE-ISOMERASE C17H9.14C"/>
    <property type="match status" value="1"/>
</dbReference>